<dbReference type="EMBL" id="UINC01160025">
    <property type="protein sequence ID" value="SVD58439.1"/>
    <property type="molecule type" value="Genomic_DNA"/>
</dbReference>
<evidence type="ECO:0000313" key="1">
    <source>
        <dbReference type="EMBL" id="SVD58439.1"/>
    </source>
</evidence>
<dbReference type="AlphaFoldDB" id="A0A382WII8"/>
<protein>
    <submittedName>
        <fullName evidence="1">Uncharacterized protein</fullName>
    </submittedName>
</protein>
<sequence>MDIIITVENEDHKQAILDLLEDAEIDGTLDFVFNVQIKETTMTNRM</sequence>
<proteinExistence type="predicted"/>
<organism evidence="1">
    <name type="scientific">marine metagenome</name>
    <dbReference type="NCBI Taxonomy" id="408172"/>
    <lineage>
        <taxon>unclassified sequences</taxon>
        <taxon>metagenomes</taxon>
        <taxon>ecological metagenomes</taxon>
    </lineage>
</organism>
<accession>A0A382WII8</accession>
<name>A0A382WII8_9ZZZZ</name>
<reference evidence="1" key="1">
    <citation type="submission" date="2018-05" db="EMBL/GenBank/DDBJ databases">
        <authorList>
            <person name="Lanie J.A."/>
            <person name="Ng W.-L."/>
            <person name="Kazmierczak K.M."/>
            <person name="Andrzejewski T.M."/>
            <person name="Davidsen T.M."/>
            <person name="Wayne K.J."/>
            <person name="Tettelin H."/>
            <person name="Glass J.I."/>
            <person name="Rusch D."/>
            <person name="Podicherti R."/>
            <person name="Tsui H.-C.T."/>
            <person name="Winkler M.E."/>
        </authorList>
    </citation>
    <scope>NUCLEOTIDE SEQUENCE</scope>
</reference>
<gene>
    <name evidence="1" type="ORF">METZ01_LOCUS411293</name>
</gene>